<reference evidence="4" key="1">
    <citation type="submission" date="2021-03" db="EMBL/GenBank/DDBJ databases">
        <authorList>
            <person name="Tagirdzhanova G."/>
        </authorList>
    </citation>
    <scope>NUCLEOTIDE SEQUENCE</scope>
</reference>
<proteinExistence type="predicted"/>
<feature type="chain" id="PRO_5034981109" description="GH16 domain-containing protein" evidence="2">
    <location>
        <begin position="23"/>
        <end position="865"/>
    </location>
</feature>
<keyword evidence="1" id="KW-1133">Transmembrane helix</keyword>
<dbReference type="PROSITE" id="PS51762">
    <property type="entry name" value="GH16_2"/>
    <property type="match status" value="1"/>
</dbReference>
<dbReference type="GO" id="GO:0031505">
    <property type="term" value="P:fungal-type cell wall organization"/>
    <property type="evidence" value="ECO:0007669"/>
    <property type="project" value="TreeGrafter"/>
</dbReference>
<keyword evidence="1" id="KW-0472">Membrane</keyword>
<keyword evidence="1" id="KW-0812">Transmembrane</keyword>
<feature type="domain" description="GH16" evidence="3">
    <location>
        <begin position="49"/>
        <end position="234"/>
    </location>
</feature>
<dbReference type="EMBL" id="CAJPDT010000014">
    <property type="protein sequence ID" value="CAF9915146.1"/>
    <property type="molecule type" value="Genomic_DNA"/>
</dbReference>
<dbReference type="AlphaFoldDB" id="A0A8H3EX51"/>
<name>A0A8H3EX51_9LECA</name>
<dbReference type="GO" id="GO:0009277">
    <property type="term" value="C:fungal-type cell wall"/>
    <property type="evidence" value="ECO:0007669"/>
    <property type="project" value="TreeGrafter"/>
</dbReference>
<sequence length="865" mass="87732">MLFSKKSFAAAAALAALPSSLAQVTTVCNPLNVTCPNGLGLSTSSYFIDFTKQSSLPSDWTSALDEYTTFNSTMGAAFNFGKQGDSPTIYSNFFFFFGRIEYVAQVAPGKGIVSSMVLLSDDLDEIDWEFTGTNTAQAQTNYFGKGVLNYGVSEYVGVASPQTGFHTYAVDWSPTEIVWSIDGNVMRTLTADEAGNEFPQTPMKVSLGLWDGGDASKQSVDTVQWAGGPTQLPPTQNYTSYIKSVKITNANPAMQYEYTDKSGSWQSIKAINNTASPSSINSTSSSMASSSMISSSMKLNTTVIPGTTVISTSEVIITACPSSVLDCPARSAPVTSKVMVTSTKNATTMVVAPSPSAMAVSASAPSGANMSSSVTAKPTVASVVSEIVYTTVTSCPVTSTKVANGTTSVVKATSLSTILSTSTSTICTKCVAPPMTSSTASPMSTVAAVTTEIVYTTLTSCPVTSTKIANGTTGVVMTYSVSTTLSTSTSTICTKCVAPQTTSSSSSSLVQNAATAMPPSVAANAYNAYTAAHACTGSAPVPGFTPPVSSVVHSTVVSTIVSASSTQTSSTVMTSVVWTYPVKTTTSTTYLTLSSTGFVTVTDSDSSVHVATTVVPTIVASTAIAPVAAPAQTSTSYSTAYSTVTSTMTDSASSTYIATSIIPSVVTSIIAPPAAAPTTTIASTILSTVYSTSISTIIDSASSTSLATSLIPSVISTVTMVAPVTSTAYSTIQETLISTVVDTSASSTSLSTTVLPSVLFSAMPAASPSSSSSSSSLLAFNPVNGFPAVAPQNTTTTTLGATSTMTAASTSTGYLNGTVAGTGAAASSGFPIASANSQPFIGAAANLAPAGLGGLAVAAFVVLFL</sequence>
<dbReference type="GO" id="GO:0004553">
    <property type="term" value="F:hydrolase activity, hydrolyzing O-glycosyl compounds"/>
    <property type="evidence" value="ECO:0007669"/>
    <property type="project" value="InterPro"/>
</dbReference>
<accession>A0A8H3EX51</accession>
<dbReference type="InterPro" id="IPR013320">
    <property type="entry name" value="ConA-like_dom_sf"/>
</dbReference>
<comment type="caution">
    <text evidence="4">The sequence shown here is derived from an EMBL/GenBank/DDBJ whole genome shotgun (WGS) entry which is preliminary data.</text>
</comment>
<evidence type="ECO:0000313" key="5">
    <source>
        <dbReference type="Proteomes" id="UP000664534"/>
    </source>
</evidence>
<dbReference type="Proteomes" id="UP000664534">
    <property type="component" value="Unassembled WGS sequence"/>
</dbReference>
<organism evidence="4 5">
    <name type="scientific">Imshaugia aleurites</name>
    <dbReference type="NCBI Taxonomy" id="172621"/>
    <lineage>
        <taxon>Eukaryota</taxon>
        <taxon>Fungi</taxon>
        <taxon>Dikarya</taxon>
        <taxon>Ascomycota</taxon>
        <taxon>Pezizomycotina</taxon>
        <taxon>Lecanoromycetes</taxon>
        <taxon>OSLEUM clade</taxon>
        <taxon>Lecanoromycetidae</taxon>
        <taxon>Lecanorales</taxon>
        <taxon>Lecanorineae</taxon>
        <taxon>Parmeliaceae</taxon>
        <taxon>Imshaugia</taxon>
    </lineage>
</organism>
<keyword evidence="2" id="KW-0732">Signal</keyword>
<feature type="transmembrane region" description="Helical" evidence="1">
    <location>
        <begin position="840"/>
        <end position="864"/>
    </location>
</feature>
<gene>
    <name evidence="4" type="ORF">IMSHALPRED_002358</name>
</gene>
<evidence type="ECO:0000256" key="1">
    <source>
        <dbReference type="SAM" id="Phobius"/>
    </source>
</evidence>
<protein>
    <recommendedName>
        <fullName evidence="3">GH16 domain-containing protein</fullName>
    </recommendedName>
</protein>
<evidence type="ECO:0000313" key="4">
    <source>
        <dbReference type="EMBL" id="CAF9915146.1"/>
    </source>
</evidence>
<dbReference type="SUPFAM" id="SSF49899">
    <property type="entry name" value="Concanavalin A-like lectins/glucanases"/>
    <property type="match status" value="1"/>
</dbReference>
<evidence type="ECO:0000259" key="3">
    <source>
        <dbReference type="PROSITE" id="PS51762"/>
    </source>
</evidence>
<dbReference type="Pfam" id="PF00722">
    <property type="entry name" value="Glyco_hydro_16"/>
    <property type="match status" value="1"/>
</dbReference>
<dbReference type="GO" id="GO:0005975">
    <property type="term" value="P:carbohydrate metabolic process"/>
    <property type="evidence" value="ECO:0007669"/>
    <property type="project" value="InterPro"/>
</dbReference>
<keyword evidence="5" id="KW-1185">Reference proteome</keyword>
<dbReference type="Gene3D" id="2.60.120.200">
    <property type="match status" value="1"/>
</dbReference>
<dbReference type="PANTHER" id="PTHR10963:SF68">
    <property type="entry name" value="GLYCOSIDASE CRH1-RELATED"/>
    <property type="match status" value="1"/>
</dbReference>
<evidence type="ECO:0000256" key="2">
    <source>
        <dbReference type="SAM" id="SignalP"/>
    </source>
</evidence>
<dbReference type="PANTHER" id="PTHR10963">
    <property type="entry name" value="GLYCOSYL HYDROLASE-RELATED"/>
    <property type="match status" value="1"/>
</dbReference>
<feature type="signal peptide" evidence="2">
    <location>
        <begin position="1"/>
        <end position="22"/>
    </location>
</feature>
<dbReference type="OrthoDB" id="4781at2759"/>
<dbReference type="InterPro" id="IPR000757">
    <property type="entry name" value="Beta-glucanase-like"/>
</dbReference>
<dbReference type="GO" id="GO:0016757">
    <property type="term" value="F:glycosyltransferase activity"/>
    <property type="evidence" value="ECO:0007669"/>
    <property type="project" value="TreeGrafter"/>
</dbReference>
<dbReference type="InterPro" id="IPR050546">
    <property type="entry name" value="Glycosyl_Hydrlase_16"/>
</dbReference>